<organism evidence="2 3">
    <name type="scientific">Lysinibacillus parviboronicapiens</name>
    <dbReference type="NCBI Taxonomy" id="436516"/>
    <lineage>
        <taxon>Bacteria</taxon>
        <taxon>Bacillati</taxon>
        <taxon>Bacillota</taxon>
        <taxon>Bacilli</taxon>
        <taxon>Bacillales</taxon>
        <taxon>Bacillaceae</taxon>
        <taxon>Lysinibacillus</taxon>
    </lineage>
</organism>
<keyword evidence="1" id="KW-0812">Transmembrane</keyword>
<evidence type="ECO:0000256" key="1">
    <source>
        <dbReference type="SAM" id="Phobius"/>
    </source>
</evidence>
<evidence type="ECO:0000313" key="3">
    <source>
        <dbReference type="Proteomes" id="UP001549363"/>
    </source>
</evidence>
<keyword evidence="1" id="KW-1133">Transmembrane helix</keyword>
<keyword evidence="3" id="KW-1185">Reference proteome</keyword>
<protein>
    <submittedName>
        <fullName evidence="2">Uncharacterized protein</fullName>
    </submittedName>
</protein>
<proteinExistence type="predicted"/>
<feature type="transmembrane region" description="Helical" evidence="1">
    <location>
        <begin position="46"/>
        <end position="64"/>
    </location>
</feature>
<accession>A0ABV2PRB9</accession>
<feature type="transmembrane region" description="Helical" evidence="1">
    <location>
        <begin position="12"/>
        <end position="34"/>
    </location>
</feature>
<gene>
    <name evidence="2" type="ORF">ABIA69_004725</name>
</gene>
<reference evidence="2 3" key="1">
    <citation type="submission" date="2024-06" db="EMBL/GenBank/DDBJ databases">
        <title>Sorghum-associated microbial communities from plants grown in Nebraska, USA.</title>
        <authorList>
            <person name="Schachtman D."/>
        </authorList>
    </citation>
    <scope>NUCLEOTIDE SEQUENCE [LARGE SCALE GENOMIC DNA]</scope>
    <source>
        <strain evidence="2 3">736</strain>
    </source>
</reference>
<evidence type="ECO:0000313" key="2">
    <source>
        <dbReference type="EMBL" id="MET4563505.1"/>
    </source>
</evidence>
<dbReference type="Proteomes" id="UP001549363">
    <property type="component" value="Unassembled WGS sequence"/>
</dbReference>
<dbReference type="RefSeq" id="WP_107926524.1">
    <property type="nucleotide sequence ID" value="NZ_JBEPSB010000045.1"/>
</dbReference>
<keyword evidence="1" id="KW-0472">Membrane</keyword>
<dbReference type="EMBL" id="JBEPSB010000045">
    <property type="protein sequence ID" value="MET4563505.1"/>
    <property type="molecule type" value="Genomic_DNA"/>
</dbReference>
<comment type="caution">
    <text evidence="2">The sequence shown here is derived from an EMBL/GenBank/DDBJ whole genome shotgun (WGS) entry which is preliminary data.</text>
</comment>
<sequence>MDIFSWISVVGSLLYLIPPMILLPIVMVVCVVIYKLLFGKILPTKIYNFFIGPVALVGFFVWALPMNMGFYEFFRAIF</sequence>
<name>A0ABV2PRB9_9BACI</name>